<reference evidence="2" key="1">
    <citation type="submission" date="2023-03" db="UniProtKB">
        <authorList>
            <consortium name="WormBaseParasite"/>
        </authorList>
    </citation>
    <scope>IDENTIFICATION</scope>
</reference>
<dbReference type="Proteomes" id="UP000036681">
    <property type="component" value="Unplaced"/>
</dbReference>
<dbReference type="AlphaFoldDB" id="A0A9J2PZU7"/>
<name>A0A9J2PZU7_ASCLU</name>
<evidence type="ECO:0000313" key="1">
    <source>
        <dbReference type="Proteomes" id="UP000036681"/>
    </source>
</evidence>
<sequence length="126" mass="13849">MEKCSRRADGICVSKFNCVHPIIHFGCMKSSGSYDKTGDYHESYLEETAAQTIADEMISVADDDELFSERSRPTFHAAHSYSLLADNSQTTNVMVQVSADNLPNSDTSIGSSNVLKVFSLIMILCT</sequence>
<dbReference type="WBParaSite" id="ALUE_0001474901-mRNA-1">
    <property type="protein sequence ID" value="ALUE_0001474901-mRNA-1"/>
    <property type="gene ID" value="ALUE_0001474901"/>
</dbReference>
<protein>
    <submittedName>
        <fullName evidence="2">Uncharacterized protein</fullName>
    </submittedName>
</protein>
<organism evidence="1 2">
    <name type="scientific">Ascaris lumbricoides</name>
    <name type="common">Giant roundworm</name>
    <dbReference type="NCBI Taxonomy" id="6252"/>
    <lineage>
        <taxon>Eukaryota</taxon>
        <taxon>Metazoa</taxon>
        <taxon>Ecdysozoa</taxon>
        <taxon>Nematoda</taxon>
        <taxon>Chromadorea</taxon>
        <taxon>Rhabditida</taxon>
        <taxon>Spirurina</taxon>
        <taxon>Ascaridomorpha</taxon>
        <taxon>Ascaridoidea</taxon>
        <taxon>Ascarididae</taxon>
        <taxon>Ascaris</taxon>
    </lineage>
</organism>
<accession>A0A9J2PZU7</accession>
<evidence type="ECO:0000313" key="2">
    <source>
        <dbReference type="WBParaSite" id="ALUE_0001474901-mRNA-1"/>
    </source>
</evidence>
<proteinExistence type="predicted"/>
<keyword evidence="1" id="KW-1185">Reference proteome</keyword>